<keyword evidence="3" id="KW-0238">DNA-binding</keyword>
<dbReference type="InterPro" id="IPR001138">
    <property type="entry name" value="Zn2Cys6_DnaBD"/>
</dbReference>
<feature type="compositionally biased region" description="Polar residues" evidence="6">
    <location>
        <begin position="593"/>
        <end position="604"/>
    </location>
</feature>
<keyword evidence="4" id="KW-0804">Transcription</keyword>
<proteinExistence type="predicted"/>
<dbReference type="GO" id="GO:0008270">
    <property type="term" value="F:zinc ion binding"/>
    <property type="evidence" value="ECO:0007669"/>
    <property type="project" value="InterPro"/>
</dbReference>
<dbReference type="GO" id="GO:0006351">
    <property type="term" value="P:DNA-templated transcription"/>
    <property type="evidence" value="ECO:0007669"/>
    <property type="project" value="InterPro"/>
</dbReference>
<keyword evidence="1" id="KW-0479">Metal-binding</keyword>
<organism evidence="7 8">
    <name type="scientific">Aspergillus pseudonomiae</name>
    <dbReference type="NCBI Taxonomy" id="1506151"/>
    <lineage>
        <taxon>Eukaryota</taxon>
        <taxon>Fungi</taxon>
        <taxon>Dikarya</taxon>
        <taxon>Ascomycota</taxon>
        <taxon>Pezizomycotina</taxon>
        <taxon>Eurotiomycetes</taxon>
        <taxon>Eurotiomycetidae</taxon>
        <taxon>Eurotiales</taxon>
        <taxon>Aspergillaceae</taxon>
        <taxon>Aspergillus</taxon>
        <taxon>Aspergillus subgen. Circumdati</taxon>
    </lineage>
</organism>
<accession>A0A5N7D575</accession>
<dbReference type="CDD" id="cd12148">
    <property type="entry name" value="fungal_TF_MHR"/>
    <property type="match status" value="1"/>
</dbReference>
<evidence type="ECO:0000256" key="5">
    <source>
        <dbReference type="ARBA" id="ARBA00023242"/>
    </source>
</evidence>
<keyword evidence="8" id="KW-1185">Reference proteome</keyword>
<dbReference type="CDD" id="cd00067">
    <property type="entry name" value="GAL4"/>
    <property type="match status" value="1"/>
</dbReference>
<dbReference type="PROSITE" id="PS00463">
    <property type="entry name" value="ZN2_CY6_FUNGAL_1"/>
    <property type="match status" value="1"/>
</dbReference>
<dbReference type="GO" id="GO:0003677">
    <property type="term" value="F:DNA binding"/>
    <property type="evidence" value="ECO:0007669"/>
    <property type="project" value="UniProtKB-KW"/>
</dbReference>
<dbReference type="Gene3D" id="4.10.240.10">
    <property type="entry name" value="Zn(2)-C6 fungal-type DNA-binding domain"/>
    <property type="match status" value="1"/>
</dbReference>
<evidence type="ECO:0000256" key="4">
    <source>
        <dbReference type="ARBA" id="ARBA00023163"/>
    </source>
</evidence>
<evidence type="ECO:0000313" key="7">
    <source>
        <dbReference type="EMBL" id="KAE8400968.1"/>
    </source>
</evidence>
<dbReference type="Proteomes" id="UP000325579">
    <property type="component" value="Unassembled WGS sequence"/>
</dbReference>
<dbReference type="PANTHER" id="PTHR46910">
    <property type="entry name" value="TRANSCRIPTION FACTOR PDR1"/>
    <property type="match status" value="1"/>
</dbReference>
<sequence length="686" mass="76012">MNPPRKRQKVSFACQRCRQRKLGCDQQRPCQLCVRAGATCISRGGAISGQAESVQEVGDSLRRRQSDIRRDYDEAVMLPESNIVDLSCQMLGNEEKRRGLAHDTSALPGGINSAVSVATCSIPWRDLAGMPLPPKTVLDKFMTDFFTSVDWFIMVFCEESFRQRYENLMASTLIPEGENGNFLWLVLLVLGLGAHYGSLNALDADADSLKQLSGGLLMQIEQRLLAITDSPKLETVQICVLLGSFYLFNGRPTAGLVTLAGGLEIAQVIGLHHESKWRGLSDVSRESRRRSWWALQVADKYAAIAFGRPCTVDDLNCDVASVSDIETDSHPTSRQGPLLEYHQWKFKLYRIMGPFLSRRVQNNQLESLNAIHAQLSSWKSQLPDKLRLETYKDNPNSESRILEMQALALQLTYDNLQIILHRSAAFGVNKRGSHSNDGVHPENSFSQQQLLESALRTSQLHQHAQLLQACRKTHAVMHIGICLFTSGVVLCAIALAQPLSIASQKAKEGVMRILRLQDDSISSRHLLSIQSVQILRDLVTVVMRSEERAILGYSSMPVGPIPERFDDGQSISAFPQADPIIPDRALLDDTGAPQPSSNTGPLNPLQQVFRQHLNQSLPALDPPGLIDSNSTQGSVEMQQPTPAAMFSWDGNVSALVDAGLVDASQMWLWSDNLEYQSFSELGNIFP</sequence>
<dbReference type="GeneID" id="43669842"/>
<dbReference type="SUPFAM" id="SSF57701">
    <property type="entry name" value="Zn2/Cys6 DNA-binding domain"/>
    <property type="match status" value="1"/>
</dbReference>
<reference evidence="7 8" key="1">
    <citation type="submission" date="2019-04" db="EMBL/GenBank/DDBJ databases">
        <authorList>
            <consortium name="DOE Joint Genome Institute"/>
            <person name="Mondo S."/>
            <person name="Kjaerbolling I."/>
            <person name="Vesth T."/>
            <person name="Frisvad J.C."/>
            <person name="Nybo J.L."/>
            <person name="Theobald S."/>
            <person name="Kildgaard S."/>
            <person name="Isbrandt T."/>
            <person name="Kuo A."/>
            <person name="Sato A."/>
            <person name="Lyhne E.K."/>
            <person name="Kogle M.E."/>
            <person name="Wiebenga A."/>
            <person name="Kun R.S."/>
            <person name="Lubbers R.J."/>
            <person name="Makela M.R."/>
            <person name="Barry K."/>
            <person name="Chovatia M."/>
            <person name="Clum A."/>
            <person name="Daum C."/>
            <person name="Haridas S."/>
            <person name="He G."/>
            <person name="LaButti K."/>
            <person name="Lipzen A."/>
            <person name="Riley R."/>
            <person name="Salamov A."/>
            <person name="Simmons B.A."/>
            <person name="Magnuson J.K."/>
            <person name="Henrissat B."/>
            <person name="Mortensen U.H."/>
            <person name="Larsen T.O."/>
            <person name="Devries R.P."/>
            <person name="Grigoriev I.V."/>
            <person name="Machida M."/>
            <person name="Baker S.E."/>
            <person name="Andersen M.R."/>
            <person name="Cantor M.N."/>
            <person name="Hua S.X."/>
        </authorList>
    </citation>
    <scope>NUCLEOTIDE SEQUENCE [LARGE SCALE GENOMIC DNA]</scope>
    <source>
        <strain evidence="7 8">CBS 119388</strain>
    </source>
</reference>
<accession>A0A5N6IDJ3</accession>
<keyword evidence="2" id="KW-0805">Transcription regulation</keyword>
<protein>
    <submittedName>
        <fullName evidence="7">Uncharacterized protein</fullName>
    </submittedName>
</protein>
<dbReference type="InterPro" id="IPR050987">
    <property type="entry name" value="AtrR-like"/>
</dbReference>
<evidence type="ECO:0000313" key="8">
    <source>
        <dbReference type="Proteomes" id="UP000325579"/>
    </source>
</evidence>
<dbReference type="GO" id="GO:0000981">
    <property type="term" value="F:DNA-binding transcription factor activity, RNA polymerase II-specific"/>
    <property type="evidence" value="ECO:0007669"/>
    <property type="project" value="InterPro"/>
</dbReference>
<evidence type="ECO:0000256" key="2">
    <source>
        <dbReference type="ARBA" id="ARBA00023015"/>
    </source>
</evidence>
<dbReference type="InterPro" id="IPR007219">
    <property type="entry name" value="XnlR_reg_dom"/>
</dbReference>
<dbReference type="GO" id="GO:0009893">
    <property type="term" value="P:positive regulation of metabolic process"/>
    <property type="evidence" value="ECO:0007669"/>
    <property type="project" value="UniProtKB-ARBA"/>
</dbReference>
<keyword evidence="5" id="KW-0539">Nucleus</keyword>
<dbReference type="PROSITE" id="PS50048">
    <property type="entry name" value="ZN2_CY6_FUNGAL_2"/>
    <property type="match status" value="1"/>
</dbReference>
<name>A0A5N7D575_9EURO</name>
<dbReference type="OrthoDB" id="3266505at2759"/>
<evidence type="ECO:0000256" key="6">
    <source>
        <dbReference type="SAM" id="MobiDB-lite"/>
    </source>
</evidence>
<dbReference type="SMART" id="SM00066">
    <property type="entry name" value="GAL4"/>
    <property type="match status" value="1"/>
</dbReference>
<dbReference type="SMART" id="SM00906">
    <property type="entry name" value="Fungal_trans"/>
    <property type="match status" value="1"/>
</dbReference>
<dbReference type="Pfam" id="PF04082">
    <property type="entry name" value="Fungal_trans"/>
    <property type="match status" value="1"/>
</dbReference>
<gene>
    <name evidence="7" type="ORF">BDV37DRAFT_273980</name>
</gene>
<dbReference type="EMBL" id="ML736807">
    <property type="protein sequence ID" value="KAE8400968.1"/>
    <property type="molecule type" value="Genomic_DNA"/>
</dbReference>
<dbReference type="Pfam" id="PF00172">
    <property type="entry name" value="Zn_clus"/>
    <property type="match status" value="1"/>
</dbReference>
<dbReference type="RefSeq" id="XP_031938287.1">
    <property type="nucleotide sequence ID" value="XM_032085151.1"/>
</dbReference>
<evidence type="ECO:0000256" key="3">
    <source>
        <dbReference type="ARBA" id="ARBA00023125"/>
    </source>
</evidence>
<dbReference type="PANTHER" id="PTHR46910:SF17">
    <property type="entry name" value="SCFA-RELATED"/>
    <property type="match status" value="1"/>
</dbReference>
<evidence type="ECO:0000256" key="1">
    <source>
        <dbReference type="ARBA" id="ARBA00022723"/>
    </source>
</evidence>
<dbReference type="AlphaFoldDB" id="A0A5N7D575"/>
<feature type="region of interest" description="Disordered" evidence="6">
    <location>
        <begin position="584"/>
        <end position="604"/>
    </location>
</feature>
<dbReference type="InterPro" id="IPR036864">
    <property type="entry name" value="Zn2-C6_fun-type_DNA-bd_sf"/>
</dbReference>